<keyword evidence="2" id="KW-0812">Transmembrane</keyword>
<keyword evidence="2" id="KW-1133">Transmembrane helix</keyword>
<feature type="domain" description="Band 7" evidence="3">
    <location>
        <begin position="31"/>
        <end position="194"/>
    </location>
</feature>
<protein>
    <submittedName>
        <fullName evidence="4">Prohibitin family protein</fullName>
    </submittedName>
</protein>
<comment type="subcellular location">
    <subcellularLocation>
        <location evidence="1">Membrane</location>
        <topology evidence="1">Single-pass membrane protein</topology>
    </subcellularLocation>
</comment>
<keyword evidence="2" id="KW-0472">Membrane</keyword>
<dbReference type="SUPFAM" id="SSF117892">
    <property type="entry name" value="Band 7/SPFH domain"/>
    <property type="match status" value="1"/>
</dbReference>
<dbReference type="InterPro" id="IPR036013">
    <property type="entry name" value="Band_7/SPFH_dom_sf"/>
</dbReference>
<dbReference type="Pfam" id="PF01145">
    <property type="entry name" value="Band_7"/>
    <property type="match status" value="1"/>
</dbReference>
<proteinExistence type="predicted"/>
<dbReference type="SMART" id="SM00244">
    <property type="entry name" value="PHB"/>
    <property type="match status" value="1"/>
</dbReference>
<dbReference type="AlphaFoldDB" id="A0A5D8Z9Y4"/>
<dbReference type="InterPro" id="IPR001107">
    <property type="entry name" value="Band_7"/>
</dbReference>
<dbReference type="CDD" id="cd03401">
    <property type="entry name" value="SPFH_prohibitin"/>
    <property type="match status" value="1"/>
</dbReference>
<dbReference type="PRINTS" id="PR00679">
    <property type="entry name" value="PROHIBITIN"/>
</dbReference>
<comment type="caution">
    <text evidence="4">The sequence shown here is derived from an EMBL/GenBank/DDBJ whole genome shotgun (WGS) entry which is preliminary data.</text>
</comment>
<evidence type="ECO:0000256" key="1">
    <source>
        <dbReference type="ARBA" id="ARBA00004167"/>
    </source>
</evidence>
<dbReference type="Proteomes" id="UP000323164">
    <property type="component" value="Unassembled WGS sequence"/>
</dbReference>
<reference evidence="4 5" key="1">
    <citation type="submission" date="2019-08" db="EMBL/GenBank/DDBJ databases">
        <title>Draft genome sequence of Lysobacter sp. UKS-15.</title>
        <authorList>
            <person name="Im W.-T."/>
        </authorList>
    </citation>
    <scope>NUCLEOTIDE SEQUENCE [LARGE SCALE GENOMIC DNA]</scope>
    <source>
        <strain evidence="4 5">UKS-15</strain>
    </source>
</reference>
<name>A0A5D8Z9Y4_9GAMM</name>
<gene>
    <name evidence="4" type="ORF">FW784_01660</name>
</gene>
<sequence length="295" mass="32579">MSTGASGRPGVSLVKWLVIAVVAIVAIVILLPFAVVPNGHRGIRLTFGSASDEVLAEGLHWRTPLMQTVYKMPVLIERSETDSEAASRDLQRVRTQVVLNFHVDPAQVVRVYRTIGAFENIEPRIIDPTVQEAMKAVTALFTAEELVTKRPEVSDRIRLSVANRLKRHGVVVDEFAITNFKFSESFDTAIEAKTVAEQQKLKAERDLARIQVEAEQRVAEARGMSESQKLNAEAQAVALQAQRAAVTPELIELRRVEAQLEAIKRWDGHLPTVTGGPTPLLNLDAESLQRARAAQ</sequence>
<dbReference type="GO" id="GO:0016020">
    <property type="term" value="C:membrane"/>
    <property type="evidence" value="ECO:0007669"/>
    <property type="project" value="UniProtKB-SubCell"/>
</dbReference>
<dbReference type="OrthoDB" id="9812991at2"/>
<dbReference type="InterPro" id="IPR000163">
    <property type="entry name" value="Prohibitin"/>
</dbReference>
<feature type="transmembrane region" description="Helical" evidence="2">
    <location>
        <begin position="16"/>
        <end position="36"/>
    </location>
</feature>
<evidence type="ECO:0000313" key="5">
    <source>
        <dbReference type="Proteomes" id="UP000323164"/>
    </source>
</evidence>
<evidence type="ECO:0000313" key="4">
    <source>
        <dbReference type="EMBL" id="TZF91450.1"/>
    </source>
</evidence>
<dbReference type="EMBL" id="VTRV01000009">
    <property type="protein sequence ID" value="TZF91450.1"/>
    <property type="molecule type" value="Genomic_DNA"/>
</dbReference>
<organism evidence="4 5">
    <name type="scientific">Cognatilysobacter lacus</name>
    <dbReference type="NCBI Taxonomy" id="1643323"/>
    <lineage>
        <taxon>Bacteria</taxon>
        <taxon>Pseudomonadati</taxon>
        <taxon>Pseudomonadota</taxon>
        <taxon>Gammaproteobacteria</taxon>
        <taxon>Lysobacterales</taxon>
        <taxon>Lysobacteraceae</taxon>
        <taxon>Cognatilysobacter</taxon>
    </lineage>
</organism>
<accession>A0A5D8Z9Y4</accession>
<dbReference type="Gene3D" id="3.30.479.30">
    <property type="entry name" value="Band 7 domain"/>
    <property type="match status" value="1"/>
</dbReference>
<dbReference type="PANTHER" id="PTHR23222">
    <property type="entry name" value="PROHIBITIN"/>
    <property type="match status" value="1"/>
</dbReference>
<keyword evidence="5" id="KW-1185">Reference proteome</keyword>
<dbReference type="PANTHER" id="PTHR23222:SF0">
    <property type="entry name" value="PROHIBITIN 1"/>
    <property type="match status" value="1"/>
</dbReference>
<evidence type="ECO:0000259" key="3">
    <source>
        <dbReference type="SMART" id="SM00244"/>
    </source>
</evidence>
<evidence type="ECO:0000256" key="2">
    <source>
        <dbReference type="SAM" id="Phobius"/>
    </source>
</evidence>